<evidence type="ECO:0000313" key="2">
    <source>
        <dbReference type="EMBL" id="GAP86401.1"/>
    </source>
</evidence>
<organism evidence="2">
    <name type="scientific">Rosellinia necatrix</name>
    <name type="common">White root-rot fungus</name>
    <dbReference type="NCBI Taxonomy" id="77044"/>
    <lineage>
        <taxon>Eukaryota</taxon>
        <taxon>Fungi</taxon>
        <taxon>Dikarya</taxon>
        <taxon>Ascomycota</taxon>
        <taxon>Pezizomycotina</taxon>
        <taxon>Sordariomycetes</taxon>
        <taxon>Xylariomycetidae</taxon>
        <taxon>Xylariales</taxon>
        <taxon>Xylariaceae</taxon>
        <taxon>Rosellinia</taxon>
    </lineage>
</organism>
<dbReference type="EMBL" id="DF977463">
    <property type="protein sequence ID" value="GAP86401.1"/>
    <property type="molecule type" value="Genomic_DNA"/>
</dbReference>
<dbReference type="AlphaFoldDB" id="A0A1W2TEF1"/>
<proteinExistence type="predicted"/>
<sequence>MEPSGVLQPPRDAAYQTEDNAATSNPDEKRAAHHHGGGRSVAERFPGDQSSSVQEAVPSSLGWGVRGAPAGKERPGQTPEAAGRQSELDGEQMRAPAEGQVADAVDRKPGATGSQPDLASDLDRKKREQAEARNAIMEERRHGRTPDGGPRGGVDTELDKTF</sequence>
<dbReference type="OrthoDB" id="3438962at2759"/>
<feature type="region of interest" description="Disordered" evidence="1">
    <location>
        <begin position="1"/>
        <end position="162"/>
    </location>
</feature>
<accession>A0A1W2TEF1</accession>
<gene>
    <name evidence="2" type="ORF">SAMD00023353_1800040</name>
</gene>
<feature type="compositionally biased region" description="Basic and acidic residues" evidence="1">
    <location>
        <begin position="121"/>
        <end position="145"/>
    </location>
</feature>
<dbReference type="OMA" id="QMAMPGE"/>
<protein>
    <submittedName>
        <fullName evidence="2">Uncharacterized protein</fullName>
    </submittedName>
</protein>
<evidence type="ECO:0000256" key="1">
    <source>
        <dbReference type="SAM" id="MobiDB-lite"/>
    </source>
</evidence>
<keyword evidence="3" id="KW-1185">Reference proteome</keyword>
<name>A0A1W2TEF1_ROSNE</name>
<evidence type="ECO:0000313" key="3">
    <source>
        <dbReference type="Proteomes" id="UP000054516"/>
    </source>
</evidence>
<dbReference type="Proteomes" id="UP000054516">
    <property type="component" value="Unassembled WGS sequence"/>
</dbReference>
<reference evidence="2" key="1">
    <citation type="submission" date="2016-03" db="EMBL/GenBank/DDBJ databases">
        <title>Draft genome sequence of Rosellinia necatrix.</title>
        <authorList>
            <person name="Kanematsu S."/>
        </authorList>
    </citation>
    <scope>NUCLEOTIDE SEQUENCE [LARGE SCALE GENOMIC DNA]</scope>
    <source>
        <strain evidence="2">W97</strain>
    </source>
</reference>
<dbReference type="STRING" id="77044.A0A1W2TEF1"/>